<evidence type="ECO:0000256" key="8">
    <source>
        <dbReference type="ARBA" id="ARBA00023136"/>
    </source>
</evidence>
<keyword evidence="8" id="KW-0472">Membrane</keyword>
<organism evidence="11 12">
    <name type="scientific">Paracoccus zhejiangensis</name>
    <dbReference type="NCBI Taxonomy" id="1077935"/>
    <lineage>
        <taxon>Bacteria</taxon>
        <taxon>Pseudomonadati</taxon>
        <taxon>Pseudomonadota</taxon>
        <taxon>Alphaproteobacteria</taxon>
        <taxon>Rhodobacterales</taxon>
        <taxon>Paracoccaceae</taxon>
        <taxon>Paracoccus</taxon>
    </lineage>
</organism>
<gene>
    <name evidence="11" type="ORF">CX676_21820</name>
</gene>
<protein>
    <recommendedName>
        <fullName evidence="13">Porin</fullName>
    </recommendedName>
</protein>
<dbReference type="PANTHER" id="PTHR38762:SF1">
    <property type="entry name" value="CRYPTIC OUTER MEMBRANE PORIN BGLH-RELATED"/>
    <property type="match status" value="1"/>
</dbReference>
<dbReference type="KEGG" id="pzh:CX676_21820"/>
<evidence type="ECO:0000313" key="12">
    <source>
        <dbReference type="Proteomes" id="UP000234530"/>
    </source>
</evidence>
<keyword evidence="6" id="KW-0406">Ion transport</keyword>
<evidence type="ECO:0000256" key="2">
    <source>
        <dbReference type="ARBA" id="ARBA00007055"/>
    </source>
</evidence>
<accession>A0A2H5F5W6</accession>
<dbReference type="GO" id="GO:0009279">
    <property type="term" value="C:cell outer membrane"/>
    <property type="evidence" value="ECO:0007669"/>
    <property type="project" value="UniProtKB-SubCell"/>
</dbReference>
<dbReference type="GO" id="GO:0015144">
    <property type="term" value="F:carbohydrate transmembrane transporter activity"/>
    <property type="evidence" value="ECO:0007669"/>
    <property type="project" value="TreeGrafter"/>
</dbReference>
<evidence type="ECO:0000313" key="11">
    <source>
        <dbReference type="EMBL" id="AUH66940.1"/>
    </source>
</evidence>
<evidence type="ECO:0008006" key="13">
    <source>
        <dbReference type="Google" id="ProtNLM"/>
    </source>
</evidence>
<dbReference type="InterPro" id="IPR036998">
    <property type="entry name" value="Porin_LamB_sf"/>
</dbReference>
<dbReference type="GO" id="GO:0046930">
    <property type="term" value="C:pore complex"/>
    <property type="evidence" value="ECO:0007669"/>
    <property type="project" value="UniProtKB-KW"/>
</dbReference>
<keyword evidence="4" id="KW-1134">Transmembrane beta strand</keyword>
<keyword evidence="7" id="KW-0626">Porin</keyword>
<comment type="subcellular location">
    <subcellularLocation>
        <location evidence="1">Cell outer membrane</location>
        <topology evidence="1">Multi-pass membrane protein</topology>
    </subcellularLocation>
</comment>
<dbReference type="EMBL" id="CP025433">
    <property type="protein sequence ID" value="AUH66940.1"/>
    <property type="molecule type" value="Genomic_DNA"/>
</dbReference>
<name>A0A2H5F5W6_9RHOB</name>
<sequence length="393" mass="42396">MKPLFTAAAVSAMLAGGIAHADPVFTTSGYLRIGVGESNDGDMAAMGLNGAWSKYRLGNEDDFYGEFGVGLNQDLGNGSAVVGGIRYHVAGDSNDLTDNGNFDADLALREAWVGVKGLGAGALAESTVWAGRRYYKRKDIHINDFYYENYSNWNGYGAGVEDIKLSFGKLSLAGFFERDGRVHTWDARVEDIKLSEDWTGEVGVAYATVHGDATGDNGIALRGHVQKNNFYGGFLKASLMYSNGAAFGFAADGSPDTSKDHSLTRAQVHGLVPLGDKTELFFVGLHQIDDNDGDKSKWTSVGVRPHYTINDNFAVEAELGYDHVKDSSGSRDLTKLTLAGIYTFGKSGFWERPQLRAYATHGSWSDVGAISKQAAYGTDTSGTTVGLQFETWF</sequence>
<reference evidence="11 12" key="1">
    <citation type="journal article" date="2013" name="Antonie Van Leeuwenhoek">
        <title>Paracoccus zhejiangensis sp. nov., isolated from activated sludge in wastewater-treatment system.</title>
        <authorList>
            <person name="Wu Z.G."/>
            <person name="Zhang D.F."/>
            <person name="Liu Y.L."/>
            <person name="Wang F."/>
            <person name="Jiang X."/>
            <person name="Li C."/>
            <person name="Li S.P."/>
            <person name="Hong Q."/>
            <person name="Li W.J."/>
        </authorList>
    </citation>
    <scope>NUCLEOTIDE SEQUENCE [LARGE SCALE GENOMIC DNA]</scope>
    <source>
        <strain evidence="11 12">J6</strain>
        <plasmid evidence="12">Plasmid ppz03</plasmid>
    </source>
</reference>
<evidence type="ECO:0000256" key="7">
    <source>
        <dbReference type="ARBA" id="ARBA00023114"/>
    </source>
</evidence>
<geneLocation type="plasmid" evidence="12">
    <name>ppz03</name>
</geneLocation>
<dbReference type="Gene3D" id="2.40.170.10">
    <property type="entry name" value="Porin, LamB type"/>
    <property type="match status" value="1"/>
</dbReference>
<keyword evidence="5" id="KW-0812">Transmembrane</keyword>
<feature type="chain" id="PRO_5014174492" description="Porin" evidence="10">
    <location>
        <begin position="22"/>
        <end position="393"/>
    </location>
</feature>
<evidence type="ECO:0000256" key="10">
    <source>
        <dbReference type="SAM" id="SignalP"/>
    </source>
</evidence>
<dbReference type="AlphaFoldDB" id="A0A2H5F5W6"/>
<comment type="similarity">
    <text evidence="2">Belongs to the porin LamB (TC 1.B.3) family.</text>
</comment>
<proteinExistence type="inferred from homology"/>
<evidence type="ECO:0000256" key="3">
    <source>
        <dbReference type="ARBA" id="ARBA00022448"/>
    </source>
</evidence>
<dbReference type="RefSeq" id="WP_101754893.1">
    <property type="nucleotide sequence ID" value="NZ_CP025433.1"/>
</dbReference>
<keyword evidence="3" id="KW-0813">Transport</keyword>
<dbReference type="GO" id="GO:0006811">
    <property type="term" value="P:monoatomic ion transport"/>
    <property type="evidence" value="ECO:0007669"/>
    <property type="project" value="UniProtKB-KW"/>
</dbReference>
<dbReference type="OrthoDB" id="106611at2"/>
<keyword evidence="9" id="KW-0998">Cell outer membrane</keyword>
<dbReference type="Pfam" id="PF02264">
    <property type="entry name" value="LamB"/>
    <property type="match status" value="1"/>
</dbReference>
<evidence type="ECO:0000256" key="5">
    <source>
        <dbReference type="ARBA" id="ARBA00022692"/>
    </source>
</evidence>
<dbReference type="SUPFAM" id="SSF56935">
    <property type="entry name" value="Porins"/>
    <property type="match status" value="1"/>
</dbReference>
<keyword evidence="12" id="KW-1185">Reference proteome</keyword>
<dbReference type="Proteomes" id="UP000234530">
    <property type="component" value="Plasmid pPZ03"/>
</dbReference>
<dbReference type="GO" id="GO:0015774">
    <property type="term" value="P:polysaccharide transport"/>
    <property type="evidence" value="ECO:0007669"/>
    <property type="project" value="TreeGrafter"/>
</dbReference>
<evidence type="ECO:0000256" key="6">
    <source>
        <dbReference type="ARBA" id="ARBA00023065"/>
    </source>
</evidence>
<dbReference type="PANTHER" id="PTHR38762">
    <property type="entry name" value="CRYPTIC OUTER MEMBRANE PORIN BGLH-RELATED"/>
    <property type="match status" value="1"/>
</dbReference>
<feature type="signal peptide" evidence="10">
    <location>
        <begin position="1"/>
        <end position="21"/>
    </location>
</feature>
<dbReference type="InterPro" id="IPR050286">
    <property type="entry name" value="G_neg_Bact_CarbUptk_Porin"/>
</dbReference>
<evidence type="ECO:0000256" key="9">
    <source>
        <dbReference type="ARBA" id="ARBA00023237"/>
    </source>
</evidence>
<keyword evidence="11" id="KW-0614">Plasmid</keyword>
<evidence type="ECO:0000256" key="4">
    <source>
        <dbReference type="ARBA" id="ARBA00022452"/>
    </source>
</evidence>
<dbReference type="GO" id="GO:0015288">
    <property type="term" value="F:porin activity"/>
    <property type="evidence" value="ECO:0007669"/>
    <property type="project" value="UniProtKB-KW"/>
</dbReference>
<keyword evidence="10" id="KW-0732">Signal</keyword>
<evidence type="ECO:0000256" key="1">
    <source>
        <dbReference type="ARBA" id="ARBA00004571"/>
    </source>
</evidence>
<dbReference type="InterPro" id="IPR003192">
    <property type="entry name" value="Porin_LamB"/>
</dbReference>